<dbReference type="Proteomes" id="UP001501446">
    <property type="component" value="Unassembled WGS sequence"/>
</dbReference>
<reference evidence="4" key="1">
    <citation type="journal article" date="2019" name="Int. J. Syst. Evol. Microbiol.">
        <title>The Global Catalogue of Microorganisms (GCM) 10K type strain sequencing project: providing services to taxonomists for standard genome sequencing and annotation.</title>
        <authorList>
            <consortium name="The Broad Institute Genomics Platform"/>
            <consortium name="The Broad Institute Genome Sequencing Center for Infectious Disease"/>
            <person name="Wu L."/>
            <person name="Ma J."/>
        </authorList>
    </citation>
    <scope>NUCLEOTIDE SEQUENCE [LARGE SCALE GENOMIC DNA]</scope>
    <source>
        <strain evidence="4">JCM 18958</strain>
    </source>
</reference>
<dbReference type="InterPro" id="IPR042095">
    <property type="entry name" value="SUMF_sf"/>
</dbReference>
<evidence type="ECO:0000313" key="4">
    <source>
        <dbReference type="Proteomes" id="UP001501446"/>
    </source>
</evidence>
<organism evidence="3 4">
    <name type="scientific">Kocuria gwangalliensis</name>
    <dbReference type="NCBI Taxonomy" id="501592"/>
    <lineage>
        <taxon>Bacteria</taxon>
        <taxon>Bacillati</taxon>
        <taxon>Actinomycetota</taxon>
        <taxon>Actinomycetes</taxon>
        <taxon>Micrococcales</taxon>
        <taxon>Micrococcaceae</taxon>
        <taxon>Kocuria</taxon>
    </lineage>
</organism>
<comment type="caution">
    <text evidence="3">The sequence shown here is derived from an EMBL/GenBank/DDBJ whole genome shotgun (WGS) entry which is preliminary data.</text>
</comment>
<feature type="region of interest" description="Disordered" evidence="1">
    <location>
        <begin position="1"/>
        <end position="34"/>
    </location>
</feature>
<proteinExistence type="predicted"/>
<dbReference type="EMBL" id="BAABLN010000005">
    <property type="protein sequence ID" value="GAA4691914.1"/>
    <property type="molecule type" value="Genomic_DNA"/>
</dbReference>
<dbReference type="InterPro" id="IPR016187">
    <property type="entry name" value="CTDL_fold"/>
</dbReference>
<dbReference type="Pfam" id="PF03781">
    <property type="entry name" value="FGE-sulfatase"/>
    <property type="match status" value="1"/>
</dbReference>
<evidence type="ECO:0000259" key="2">
    <source>
        <dbReference type="Pfam" id="PF03781"/>
    </source>
</evidence>
<feature type="domain" description="Sulfatase-modifying factor enzyme-like" evidence="2">
    <location>
        <begin position="16"/>
        <end position="100"/>
    </location>
</feature>
<accession>A0ABP8WLU3</accession>
<gene>
    <name evidence="3" type="ORF">GCM10025781_06400</name>
</gene>
<dbReference type="InterPro" id="IPR005532">
    <property type="entry name" value="SUMF_dom"/>
</dbReference>
<evidence type="ECO:0000313" key="3">
    <source>
        <dbReference type="EMBL" id="GAA4691914.1"/>
    </source>
</evidence>
<sequence>MGGSIGPRHGPLDQIAWTEEDGTTGPQPSASKDANAYGLFDTLGNVWEWCWDRLDPARYGDYRVLKGGGWADPQWSCRVGVRRGNAPDATVDDVGFRVARGAVAEHELADGGQGWSERADRQRAMLDGPLPVGWTPLK</sequence>
<dbReference type="PANTHER" id="PTHR23150">
    <property type="entry name" value="SULFATASE MODIFYING FACTOR 1, 2"/>
    <property type="match status" value="1"/>
</dbReference>
<dbReference type="SUPFAM" id="SSF56436">
    <property type="entry name" value="C-type lectin-like"/>
    <property type="match status" value="1"/>
</dbReference>
<dbReference type="PANTHER" id="PTHR23150:SF19">
    <property type="entry name" value="FORMYLGLYCINE-GENERATING ENZYME"/>
    <property type="match status" value="1"/>
</dbReference>
<name>A0ABP8WLU3_9MICC</name>
<evidence type="ECO:0000256" key="1">
    <source>
        <dbReference type="SAM" id="MobiDB-lite"/>
    </source>
</evidence>
<dbReference type="Gene3D" id="3.90.1580.10">
    <property type="entry name" value="paralog of FGE (formylglycine-generating enzyme)"/>
    <property type="match status" value="1"/>
</dbReference>
<protein>
    <recommendedName>
        <fullName evidence="2">Sulfatase-modifying factor enzyme-like domain-containing protein</fullName>
    </recommendedName>
</protein>
<dbReference type="InterPro" id="IPR051043">
    <property type="entry name" value="Sulfatase_Mod_Factor_Kinase"/>
</dbReference>
<keyword evidence="4" id="KW-1185">Reference proteome</keyword>